<feature type="compositionally biased region" description="Basic and acidic residues" evidence="11">
    <location>
        <begin position="1045"/>
        <end position="1066"/>
    </location>
</feature>
<comment type="caution">
    <text evidence="14">The sequence shown here is derived from an EMBL/GenBank/DDBJ whole genome shotgun (WGS) entry which is preliminary data.</text>
</comment>
<keyword evidence="6" id="KW-0862">Zinc</keyword>
<protein>
    <submittedName>
        <fullName evidence="14">Uncharacterized protein</fullName>
    </submittedName>
</protein>
<evidence type="ECO:0000256" key="6">
    <source>
        <dbReference type="ARBA" id="ARBA00022833"/>
    </source>
</evidence>
<dbReference type="EMBL" id="CAMXCT030000199">
    <property type="protein sequence ID" value="CAL4762681.1"/>
    <property type="molecule type" value="Genomic_DNA"/>
</dbReference>
<evidence type="ECO:0000256" key="4">
    <source>
        <dbReference type="ARBA" id="ARBA00022771"/>
    </source>
</evidence>
<accession>A0A9P1BL40</accession>
<dbReference type="InterPro" id="IPR000073">
    <property type="entry name" value="AB_hydrolase_1"/>
</dbReference>
<reference evidence="15" key="2">
    <citation type="submission" date="2024-04" db="EMBL/GenBank/DDBJ databases">
        <authorList>
            <person name="Chen Y."/>
            <person name="Shah S."/>
            <person name="Dougan E. K."/>
            <person name="Thang M."/>
            <person name="Chan C."/>
        </authorList>
    </citation>
    <scope>NUCLEOTIDE SEQUENCE [LARGE SCALE GENOMIC DNA]</scope>
</reference>
<dbReference type="SUPFAM" id="SSF103642">
    <property type="entry name" value="Sec-C motif"/>
    <property type="match status" value="1"/>
</dbReference>
<sequence>MGQSLPKAVTSIVLEEDAGPLFRLGSAEMNGHRPAMEDAHVALMRDTWGFFGVFDGHGGQQCSTFVARRLTEELSKMDLPDNDAVKSLMLRIDTEFLDTKQPSGSTGTFALAIPSTDGKTVELRKVLPLPRIASRVLKANMDPVLVTGASGRLGSQIVRKLVDAGRTVVATDRVDPQASIWGPSSSSVEFVKADLCDSDAMYKLAAKAKSVIHVGAIPGPSQHPPPRVPPELARNSPIGLESVKGIELMNQNLTGTAILFEAAASNGHSRVVFSSSLFAMGYSHDPSAFRPRYLPLDEEHGAYPLEHYGLSKVFGEEFAAMLTRAPGDASLDPPSKRPRSEALSFVSLRFSNIIKEEKWNELPLSWKSRPLKVTPLMWAYCHEHDVVDAHLKALMLPAEALASRCESFIIVADDTRYDLPTAQMVFEHFGDRRPFSSKLDGFASLVSNKKAKRVLGMSFRSFRTPCASQPLSQDGSTSQASVFHAPADFILKSGIPGGGLKLVYQMYGALNTEKTNCILHPTSFDATHPELEFNVGPGKTLDTNRYCVLIVNLLGNGLSTSPSGNADRSNVQEYPACGTSVCDNVRLQAVLLDSLGIQELACIYGYSMGAMQALHWAAMYPNRVKRVAAVCGSAKPSDFNIVFLDSLEAALLADKDCDVSTGWKLLGPCQQGLKAFARIYAGWGVPRQFYQKEIWRKSSRDGTAFSSREDFVARSYDNGFVNSNPLNLLAQVRTWRQGDISTAYGMPSSSTMASVLGRISARVYLMPCTTDSYFSAADIENEGQLIPNCRFLPIESDWGHRAGDPHRPGQEADADFIGRHVKELLAEEVGNIGDSRVLLGRADGTMVEGPGTDGGLTTDHKPDHPVEVERIQRTGGTVQTIMGVPRVNGDLAVSRAFGDAQHKKTGGPKQEDHPVSVEPEFTTLSCDRTDFLILVCDGISEGNFPNREVVQLAAEELKSKEPAQAAASVCRRALDRGSMDNLSCMIVCFDGKTEKTGRIKDLVPGPFTEPAHGGFRKAYAAMAERAGVSLEAAVERRYDAARKLDEEASRAHSAKENGDAKSKEENGQSLAKMLWPMRSMEQGEEGTDVALKELRSELQNFGSGPPAKLTEGSNERTAWFKEWLDGTELEGGKDPSTMTREELLSWAEEDPQVLAMAKAQGWLSQRAMRRVRIVDAEKLRPAIEAHEVIQWDDRLLSVCGQVGKVLQDDESDGTSQVKFRGKVSASVWLPLDCLIDEEDDPPRKVQVAPLEVLKAAIEEHPMLTWKDGMENLADQVAIAIKDEQEFQLTEVRFPPPLSLRRYLPNSVLQDLEGPVGDIPIEEIDSTESASDSDDDMMMDLEDAGALRDAYIPSMEKVKAAIQAFENFEWEESLEWCLEQKGEVLMDYPSGLSCLRVADGLVWLPTCALEEINDSPAVAEEVKVELESQGEVKEVKQIEEKTAEEEKEAKRAEIAARVAAAKAEREKVEIVKVFEEAKKKEIEEKGATSHYGEHQGITCDACAVVPIFGYRYACKSCASHDVCESCYDAWAGGTGIMPNKLAKQTLSTHPADHCFKLYKDQTFKSVVKPAGGASVKSAPKLKPNDNCDCGSGKKYKKCCMNNLAS</sequence>
<evidence type="ECO:0000259" key="13">
    <source>
        <dbReference type="PROSITE" id="PS51746"/>
    </source>
</evidence>
<dbReference type="PROSITE" id="PS50135">
    <property type="entry name" value="ZF_ZZ_2"/>
    <property type="match status" value="1"/>
</dbReference>
<dbReference type="InterPro" id="IPR004027">
    <property type="entry name" value="SEC_C_motif"/>
</dbReference>
<evidence type="ECO:0000256" key="7">
    <source>
        <dbReference type="ARBA" id="ARBA00022912"/>
    </source>
</evidence>
<evidence type="ECO:0000256" key="10">
    <source>
        <dbReference type="SAM" id="Coils"/>
    </source>
</evidence>
<dbReference type="Gene3D" id="3.40.50.720">
    <property type="entry name" value="NAD(P)-binding Rossmann-like Domain"/>
    <property type="match status" value="1"/>
</dbReference>
<feature type="domain" description="ZZ-type" evidence="12">
    <location>
        <begin position="1493"/>
        <end position="1562"/>
    </location>
</feature>
<dbReference type="Gene3D" id="3.40.50.1820">
    <property type="entry name" value="alpha/beta hydrolase"/>
    <property type="match status" value="1"/>
</dbReference>
<dbReference type="InterPro" id="IPR043145">
    <property type="entry name" value="Znf_ZZ_sf"/>
</dbReference>
<dbReference type="Pfam" id="PF00481">
    <property type="entry name" value="PP2C"/>
    <property type="match status" value="2"/>
</dbReference>
<dbReference type="InterPro" id="IPR008220">
    <property type="entry name" value="HAT_MetX-like"/>
</dbReference>
<evidence type="ECO:0000259" key="12">
    <source>
        <dbReference type="PROSITE" id="PS50135"/>
    </source>
</evidence>
<name>A0A9P1BL40_9DINO</name>
<dbReference type="GO" id="GO:0016020">
    <property type="term" value="C:membrane"/>
    <property type="evidence" value="ECO:0007669"/>
    <property type="project" value="UniProtKB-SubCell"/>
</dbReference>
<dbReference type="Gene3D" id="3.30.60.90">
    <property type="match status" value="1"/>
</dbReference>
<dbReference type="SMART" id="SM00291">
    <property type="entry name" value="ZnF_ZZ"/>
    <property type="match status" value="1"/>
</dbReference>
<dbReference type="Pfam" id="PF00561">
    <property type="entry name" value="Abhydrolase_1"/>
    <property type="match status" value="1"/>
</dbReference>
<feature type="domain" description="PPM-type phosphatase" evidence="13">
    <location>
        <begin position="23"/>
        <end position="989"/>
    </location>
</feature>
<comment type="subcellular location">
    <subcellularLocation>
        <location evidence="1">Membrane</location>
        <topology evidence="1">Peripheral membrane protein</topology>
    </subcellularLocation>
</comment>
<dbReference type="Pfam" id="PF01370">
    <property type="entry name" value="Epimerase"/>
    <property type="match status" value="2"/>
</dbReference>
<gene>
    <name evidence="14" type="ORF">C1SCF055_LOCUS3701</name>
</gene>
<dbReference type="SMART" id="SM00332">
    <property type="entry name" value="PP2Cc"/>
    <property type="match status" value="1"/>
</dbReference>
<dbReference type="SUPFAM" id="SSF53474">
    <property type="entry name" value="alpha/beta-Hydrolases"/>
    <property type="match status" value="1"/>
</dbReference>
<dbReference type="InterPro" id="IPR036457">
    <property type="entry name" value="PPM-type-like_dom_sf"/>
</dbReference>
<dbReference type="PANTHER" id="PTHR32268">
    <property type="entry name" value="HOMOSERINE O-ACETYLTRANSFERASE"/>
    <property type="match status" value="1"/>
</dbReference>
<feature type="coiled-coil region" evidence="10">
    <location>
        <begin position="1432"/>
        <end position="1479"/>
    </location>
</feature>
<dbReference type="GO" id="GO:0016747">
    <property type="term" value="F:acyltransferase activity, transferring groups other than amino-acyl groups"/>
    <property type="evidence" value="ECO:0007669"/>
    <property type="project" value="InterPro"/>
</dbReference>
<evidence type="ECO:0000256" key="3">
    <source>
        <dbReference type="ARBA" id="ARBA00022723"/>
    </source>
</evidence>
<dbReference type="PANTHER" id="PTHR32268:SF15">
    <property type="entry name" value="HOMOSERINE ACETYLTRANSFERASE FAMILY PROTEIN (AFU_ORTHOLOGUE AFUA_1G15350)"/>
    <property type="match status" value="1"/>
</dbReference>
<evidence type="ECO:0000256" key="11">
    <source>
        <dbReference type="SAM" id="MobiDB-lite"/>
    </source>
</evidence>
<evidence type="ECO:0000313" key="16">
    <source>
        <dbReference type="Proteomes" id="UP001152797"/>
    </source>
</evidence>
<dbReference type="InterPro" id="IPR000222">
    <property type="entry name" value="PP2C_BS"/>
</dbReference>
<dbReference type="EMBL" id="CAMXCT020000199">
    <property type="protein sequence ID" value="CAL1128744.1"/>
    <property type="molecule type" value="Genomic_DNA"/>
</dbReference>
<dbReference type="GO" id="GO:0008270">
    <property type="term" value="F:zinc ion binding"/>
    <property type="evidence" value="ECO:0007669"/>
    <property type="project" value="UniProtKB-KW"/>
</dbReference>
<feature type="region of interest" description="Disordered" evidence="11">
    <location>
        <begin position="1045"/>
        <end position="1067"/>
    </location>
</feature>
<organism evidence="14">
    <name type="scientific">Cladocopium goreaui</name>
    <dbReference type="NCBI Taxonomy" id="2562237"/>
    <lineage>
        <taxon>Eukaryota</taxon>
        <taxon>Sar</taxon>
        <taxon>Alveolata</taxon>
        <taxon>Dinophyceae</taxon>
        <taxon>Suessiales</taxon>
        <taxon>Symbiodiniaceae</taxon>
        <taxon>Cladocopium</taxon>
    </lineage>
</organism>
<evidence type="ECO:0000313" key="15">
    <source>
        <dbReference type="EMBL" id="CAL1128744.1"/>
    </source>
</evidence>
<dbReference type="Pfam" id="PF02810">
    <property type="entry name" value="SEC-C"/>
    <property type="match status" value="1"/>
</dbReference>
<evidence type="ECO:0000256" key="9">
    <source>
        <dbReference type="RuleBase" id="RU003465"/>
    </source>
</evidence>
<evidence type="ECO:0000256" key="8">
    <source>
        <dbReference type="PROSITE-ProRule" id="PRU00228"/>
    </source>
</evidence>
<dbReference type="PROSITE" id="PS51746">
    <property type="entry name" value="PPM_2"/>
    <property type="match status" value="1"/>
</dbReference>
<evidence type="ECO:0000256" key="5">
    <source>
        <dbReference type="ARBA" id="ARBA00022801"/>
    </source>
</evidence>
<keyword evidence="7 9" id="KW-0904">Protein phosphatase</keyword>
<dbReference type="Gene3D" id="3.60.40.10">
    <property type="entry name" value="PPM-type phosphatase domain"/>
    <property type="match status" value="2"/>
</dbReference>
<dbReference type="SUPFAM" id="SSF51735">
    <property type="entry name" value="NAD(P)-binding Rossmann-fold domains"/>
    <property type="match status" value="1"/>
</dbReference>
<dbReference type="InterPro" id="IPR001932">
    <property type="entry name" value="PPM-type_phosphatase-like_dom"/>
</dbReference>
<dbReference type="EMBL" id="CAMXCT010000199">
    <property type="protein sequence ID" value="CAI3975369.1"/>
    <property type="molecule type" value="Genomic_DNA"/>
</dbReference>
<comment type="similarity">
    <text evidence="2">Belongs to the AB hydrolase superfamily. MetX family.</text>
</comment>
<dbReference type="SUPFAM" id="SSF57850">
    <property type="entry name" value="RING/U-box"/>
    <property type="match status" value="1"/>
</dbReference>
<keyword evidence="16" id="KW-1185">Reference proteome</keyword>
<keyword evidence="10" id="KW-0175">Coiled coil</keyword>
<keyword evidence="4 8" id="KW-0863">Zinc-finger</keyword>
<dbReference type="Gene3D" id="3.10.450.50">
    <property type="match status" value="1"/>
</dbReference>
<evidence type="ECO:0000313" key="14">
    <source>
        <dbReference type="EMBL" id="CAI3975369.1"/>
    </source>
</evidence>
<dbReference type="InterPro" id="IPR001509">
    <property type="entry name" value="Epimerase_deHydtase"/>
</dbReference>
<dbReference type="InterPro" id="IPR000433">
    <property type="entry name" value="Znf_ZZ"/>
</dbReference>
<dbReference type="InterPro" id="IPR036291">
    <property type="entry name" value="NAD(P)-bd_dom_sf"/>
</dbReference>
<keyword evidence="3" id="KW-0479">Metal-binding</keyword>
<comment type="similarity">
    <text evidence="9">Belongs to the PP2C family.</text>
</comment>
<dbReference type="SUPFAM" id="SSF81606">
    <property type="entry name" value="PP2C-like"/>
    <property type="match status" value="2"/>
</dbReference>
<dbReference type="PROSITE" id="PS01032">
    <property type="entry name" value="PPM_1"/>
    <property type="match status" value="1"/>
</dbReference>
<keyword evidence="5 9" id="KW-0378">Hydrolase</keyword>
<dbReference type="InterPro" id="IPR029058">
    <property type="entry name" value="AB_hydrolase_fold"/>
</dbReference>
<reference evidence="14" key="1">
    <citation type="submission" date="2022-10" db="EMBL/GenBank/DDBJ databases">
        <authorList>
            <person name="Chen Y."/>
            <person name="Dougan E. K."/>
            <person name="Chan C."/>
            <person name="Rhodes N."/>
            <person name="Thang M."/>
        </authorList>
    </citation>
    <scope>NUCLEOTIDE SEQUENCE</scope>
</reference>
<dbReference type="Pfam" id="PF00569">
    <property type="entry name" value="ZZ"/>
    <property type="match status" value="1"/>
</dbReference>
<dbReference type="Proteomes" id="UP001152797">
    <property type="component" value="Unassembled WGS sequence"/>
</dbReference>
<proteinExistence type="inferred from homology"/>
<evidence type="ECO:0000256" key="2">
    <source>
        <dbReference type="ARBA" id="ARBA00006886"/>
    </source>
</evidence>
<dbReference type="GO" id="GO:0004721">
    <property type="term" value="F:phosphoprotein phosphatase activity"/>
    <property type="evidence" value="ECO:0007669"/>
    <property type="project" value="UniProtKB-KW"/>
</dbReference>
<dbReference type="CDD" id="cd00143">
    <property type="entry name" value="PP2Cc"/>
    <property type="match status" value="1"/>
</dbReference>
<dbReference type="OrthoDB" id="444135at2759"/>
<evidence type="ECO:0000256" key="1">
    <source>
        <dbReference type="ARBA" id="ARBA00004170"/>
    </source>
</evidence>